<reference evidence="1" key="1">
    <citation type="submission" date="2023-07" db="EMBL/GenBank/DDBJ databases">
        <title>Genomic Encyclopedia of Type Strains, Phase IV (KMG-IV): sequencing the most valuable type-strain genomes for metagenomic binning, comparative biology and taxonomic classification.</title>
        <authorList>
            <person name="Goeker M."/>
        </authorList>
    </citation>
    <scope>NUCLEOTIDE SEQUENCE [LARGE SCALE GENOMIC DNA]</scope>
    <source>
        <strain evidence="1">JSM 076093</strain>
    </source>
</reference>
<protein>
    <submittedName>
        <fullName evidence="1">CopG family transcriptional regulator/antitoxin EndoAI</fullName>
    </submittedName>
</protein>
<dbReference type="Gene3D" id="1.10.1220.10">
    <property type="entry name" value="Met repressor-like"/>
    <property type="match status" value="1"/>
</dbReference>
<organism evidence="1 2">
    <name type="scientific">Guptibacillus hwajinpoensis</name>
    <dbReference type="NCBI Taxonomy" id="208199"/>
    <lineage>
        <taxon>Bacteria</taxon>
        <taxon>Bacillati</taxon>
        <taxon>Bacillota</taxon>
        <taxon>Bacilli</taxon>
        <taxon>Bacillales</taxon>
        <taxon>Guptibacillaceae</taxon>
        <taxon>Guptibacillus</taxon>
    </lineage>
</organism>
<dbReference type="InterPro" id="IPR013321">
    <property type="entry name" value="Arc_rbn_hlx_hlx"/>
</dbReference>
<gene>
    <name evidence="1" type="ORF">QO000_003982</name>
</gene>
<sequence>MSEANKKSIVVTLPQHILNEVDGIIQQEQLDRNEFISQATTMYIRERKKRQIRDAMRQGYMEMAKINLNLAAEAFLVEEEAEHTVDRLVSGV</sequence>
<proteinExistence type="predicted"/>
<evidence type="ECO:0000313" key="2">
    <source>
        <dbReference type="Proteomes" id="UP001226720"/>
    </source>
</evidence>
<evidence type="ECO:0000313" key="1">
    <source>
        <dbReference type="EMBL" id="MDQ0484978.1"/>
    </source>
</evidence>
<name>A0ABU0K6J6_9BACL</name>
<dbReference type="EMBL" id="JAUSWM010000012">
    <property type="protein sequence ID" value="MDQ0484978.1"/>
    <property type="molecule type" value="Genomic_DNA"/>
</dbReference>
<accession>A0ABU0K6J6</accession>
<keyword evidence="2" id="KW-1185">Reference proteome</keyword>
<dbReference type="Proteomes" id="UP001226720">
    <property type="component" value="Unassembled WGS sequence"/>
</dbReference>
<comment type="caution">
    <text evidence="1">The sequence shown here is derived from an EMBL/GenBank/DDBJ whole genome shotgun (WGS) entry which is preliminary data.</text>
</comment>